<dbReference type="PROSITE" id="PS50110">
    <property type="entry name" value="RESPONSE_REGULATORY"/>
    <property type="match status" value="1"/>
</dbReference>
<dbReference type="EMBL" id="JBHUDE010000005">
    <property type="protein sequence ID" value="MFD1606377.1"/>
    <property type="molecule type" value="Genomic_DNA"/>
</dbReference>
<sequence>MLKDVLVVDDQPGIRLLLTDILMNEGYNVTTASNGKEAIEKLVEKHFATILLDYKLPIVDGVEVLKKIEELNLRIPAIVMSGLVEKIENELESFPIVKTVLAKPFDIQQIPILVEQSIDSL</sequence>
<accession>A0ABW4HMS5</accession>
<dbReference type="RefSeq" id="WP_251515754.1">
    <property type="nucleotide sequence ID" value="NZ_JAMBON010000028.1"/>
</dbReference>
<organism evidence="4 5">
    <name type="scientific">Oceanobacillus luteolus</name>
    <dbReference type="NCBI Taxonomy" id="1274358"/>
    <lineage>
        <taxon>Bacteria</taxon>
        <taxon>Bacillati</taxon>
        <taxon>Bacillota</taxon>
        <taxon>Bacilli</taxon>
        <taxon>Bacillales</taxon>
        <taxon>Bacillaceae</taxon>
        <taxon>Oceanobacillus</taxon>
    </lineage>
</organism>
<proteinExistence type="predicted"/>
<dbReference type="Pfam" id="PF00072">
    <property type="entry name" value="Response_reg"/>
    <property type="match status" value="1"/>
</dbReference>
<dbReference type="PANTHER" id="PTHR44591">
    <property type="entry name" value="STRESS RESPONSE REGULATOR PROTEIN 1"/>
    <property type="match status" value="1"/>
</dbReference>
<name>A0ABW4HMS5_9BACI</name>
<dbReference type="Proteomes" id="UP001597221">
    <property type="component" value="Unassembled WGS sequence"/>
</dbReference>
<dbReference type="Gene3D" id="3.40.50.2300">
    <property type="match status" value="1"/>
</dbReference>
<comment type="caution">
    <text evidence="4">The sequence shown here is derived from an EMBL/GenBank/DDBJ whole genome shotgun (WGS) entry which is preliminary data.</text>
</comment>
<dbReference type="InterPro" id="IPR001789">
    <property type="entry name" value="Sig_transdc_resp-reg_receiver"/>
</dbReference>
<keyword evidence="1 2" id="KW-0597">Phosphoprotein</keyword>
<dbReference type="InterPro" id="IPR050595">
    <property type="entry name" value="Bact_response_regulator"/>
</dbReference>
<dbReference type="SUPFAM" id="SSF52172">
    <property type="entry name" value="CheY-like"/>
    <property type="match status" value="1"/>
</dbReference>
<feature type="modified residue" description="4-aspartylphosphate" evidence="2">
    <location>
        <position position="53"/>
    </location>
</feature>
<evidence type="ECO:0000313" key="5">
    <source>
        <dbReference type="Proteomes" id="UP001597221"/>
    </source>
</evidence>
<keyword evidence="5" id="KW-1185">Reference proteome</keyword>
<dbReference type="PANTHER" id="PTHR44591:SF3">
    <property type="entry name" value="RESPONSE REGULATORY DOMAIN-CONTAINING PROTEIN"/>
    <property type="match status" value="1"/>
</dbReference>
<reference evidence="5" key="1">
    <citation type="journal article" date="2019" name="Int. J. Syst. Evol. Microbiol.">
        <title>The Global Catalogue of Microorganisms (GCM) 10K type strain sequencing project: providing services to taxonomists for standard genome sequencing and annotation.</title>
        <authorList>
            <consortium name="The Broad Institute Genomics Platform"/>
            <consortium name="The Broad Institute Genome Sequencing Center for Infectious Disease"/>
            <person name="Wu L."/>
            <person name="Ma J."/>
        </authorList>
    </citation>
    <scope>NUCLEOTIDE SEQUENCE [LARGE SCALE GENOMIC DNA]</scope>
    <source>
        <strain evidence="5">CGMCC 1.12376</strain>
    </source>
</reference>
<dbReference type="InterPro" id="IPR011006">
    <property type="entry name" value="CheY-like_superfamily"/>
</dbReference>
<evidence type="ECO:0000259" key="3">
    <source>
        <dbReference type="PROSITE" id="PS50110"/>
    </source>
</evidence>
<evidence type="ECO:0000256" key="1">
    <source>
        <dbReference type="ARBA" id="ARBA00022553"/>
    </source>
</evidence>
<evidence type="ECO:0000313" key="4">
    <source>
        <dbReference type="EMBL" id="MFD1606377.1"/>
    </source>
</evidence>
<protein>
    <submittedName>
        <fullName evidence="4">Response regulator</fullName>
    </submittedName>
</protein>
<feature type="domain" description="Response regulatory" evidence="3">
    <location>
        <begin position="4"/>
        <end position="118"/>
    </location>
</feature>
<dbReference type="SMART" id="SM00448">
    <property type="entry name" value="REC"/>
    <property type="match status" value="1"/>
</dbReference>
<evidence type="ECO:0000256" key="2">
    <source>
        <dbReference type="PROSITE-ProRule" id="PRU00169"/>
    </source>
</evidence>
<gene>
    <name evidence="4" type="ORF">ACFSBH_01655</name>
</gene>